<dbReference type="Gene3D" id="2.40.10.320">
    <property type="entry name" value="Uncharacterised protein PF13642 yp_926445, N-terminal domain"/>
    <property type="match status" value="1"/>
</dbReference>
<evidence type="ECO:0000313" key="1">
    <source>
        <dbReference type="EMBL" id="PSV11281.1"/>
    </source>
</evidence>
<organism evidence="1 2">
    <name type="scientific">Photobacterium leiognathi subsp. mandapamensis</name>
    <name type="common">Photobacterium mandapamensis</name>
    <dbReference type="NCBI Taxonomy" id="48408"/>
    <lineage>
        <taxon>Bacteria</taxon>
        <taxon>Pseudomonadati</taxon>
        <taxon>Pseudomonadota</taxon>
        <taxon>Gammaproteobacteria</taxon>
        <taxon>Vibrionales</taxon>
        <taxon>Vibrionaceae</taxon>
        <taxon>Photobacterium</taxon>
    </lineage>
</organism>
<dbReference type="InterPro" id="IPR025284">
    <property type="entry name" value="DUF4144"/>
</dbReference>
<dbReference type="AlphaFoldDB" id="A0A2T3KVU4"/>
<reference evidence="1 2" key="1">
    <citation type="submission" date="2018-03" db="EMBL/GenBank/DDBJ databases">
        <title>Whole genome sequencing of Histamine producing bacteria.</title>
        <authorList>
            <person name="Butler K."/>
        </authorList>
    </citation>
    <scope>NUCLEOTIDE SEQUENCE [LARGE SCALE GENOMIC DNA]</scope>
    <source>
        <strain evidence="1 2">Res.4.1</strain>
    </source>
</reference>
<dbReference type="EMBL" id="PYNS01000007">
    <property type="protein sequence ID" value="PSV11281.1"/>
    <property type="molecule type" value="Genomic_DNA"/>
</dbReference>
<protein>
    <submittedName>
        <fullName evidence="1">Uncharacterized protein</fullName>
    </submittedName>
</protein>
<sequence length="106" mass="11874">MVNWPCILKLDGDDELIYLDSEQQLLSECEDLIFSQDDYVIDSQGFSYSISINNASAELINNNTQLTVEEVTALIQAHEFSFAEVCLIKIQFVSVSDAIHALKPSD</sequence>
<evidence type="ECO:0000313" key="2">
    <source>
        <dbReference type="Proteomes" id="UP000240530"/>
    </source>
</evidence>
<comment type="caution">
    <text evidence="1">The sequence shown here is derived from an EMBL/GenBank/DDBJ whole genome shotgun (WGS) entry which is preliminary data.</text>
</comment>
<accession>A0A2T3KVU4</accession>
<name>A0A2T3KVU4_PHOLD</name>
<gene>
    <name evidence="1" type="ORF">C0W93_09590</name>
</gene>
<dbReference type="Pfam" id="PF13642">
    <property type="entry name" value="DUF4144"/>
    <property type="match status" value="1"/>
</dbReference>
<proteinExistence type="predicted"/>
<dbReference type="RefSeq" id="WP_107184898.1">
    <property type="nucleotide sequence ID" value="NZ_CP131586.1"/>
</dbReference>
<dbReference type="Proteomes" id="UP000240530">
    <property type="component" value="Unassembled WGS sequence"/>
</dbReference>